<dbReference type="InterPro" id="IPR003307">
    <property type="entry name" value="W2_domain"/>
</dbReference>
<keyword evidence="3" id="KW-0547">Nucleotide-binding</keyword>
<dbReference type="KEGG" id="ghi:107925917"/>
<dbReference type="GO" id="GO:0005525">
    <property type="term" value="F:GTP binding"/>
    <property type="evidence" value="ECO:0007669"/>
    <property type="project" value="UniProtKB-KW"/>
</dbReference>
<feature type="compositionally biased region" description="Basic residues" evidence="7">
    <location>
        <begin position="179"/>
        <end position="188"/>
    </location>
</feature>
<keyword evidence="9" id="KW-1185">Reference proteome</keyword>
<evidence type="ECO:0000256" key="2">
    <source>
        <dbReference type="ARBA" id="ARBA00022540"/>
    </source>
</evidence>
<comment type="similarity">
    <text evidence="1">Belongs to the eIF-2-beta/eIF-5 family.</text>
</comment>
<sequence>MALQNIGASNSDDAFYRYKMPKMITKIEGRGNGIKTNVVNMVEIAKALARPASYTTKYFGCELGAQSKFDEKTGTSHVNGAHDTAKLAGLLENFIKKYVQCYGCGNPETEIIITKTQMITLKCAACGFVSDVDMRDKLTTFILKNPPEAKKSTKDKKAMRRAEKERLKEGEAADEELKKIKKEAKKKGSSTTSKVVASKGAVTKKKSKHSDEDHSPSQSQVDENEQVASDDDDDVQWQTDTSLAAAQQRIQEQLSAVTADMVMLSTNEEKKKSVKKTPECDVKVHEKGFNTHEKLVNEIKEHLKKGSSPTQLKSFLGSLSGTSQEIMDALFTALFEDVGKGFAKEVTKKKNYLAAGAAAAAAANEEGCQMMLLHSMELFCGKASPEAAKEVALVIKVLYDDDILEEEFVMEWYQKGIAGSNNSSQIWKNVKPFIEWLQNAESETEEE</sequence>
<dbReference type="InterPro" id="IPR045196">
    <property type="entry name" value="IF2/IF5"/>
</dbReference>
<feature type="domain" description="W2" evidence="8">
    <location>
        <begin position="279"/>
        <end position="447"/>
    </location>
</feature>
<keyword evidence="5" id="KW-0342">GTP-binding</keyword>
<dbReference type="FunFam" id="2.20.25.350:FF:000001">
    <property type="entry name" value="Eukaryotic translation initiation factor 5"/>
    <property type="match status" value="1"/>
</dbReference>
<dbReference type="InterPro" id="IPR016190">
    <property type="entry name" value="Transl_init_fac_IF2/IF5_Zn-bd"/>
</dbReference>
<dbReference type="Gene3D" id="2.20.25.350">
    <property type="match status" value="1"/>
</dbReference>
<evidence type="ECO:0000313" key="9">
    <source>
        <dbReference type="Proteomes" id="UP000818029"/>
    </source>
</evidence>
<dbReference type="GO" id="GO:0071074">
    <property type="term" value="F:eukaryotic initiation factor eIF2 binding"/>
    <property type="evidence" value="ECO:0000318"/>
    <property type="project" value="GO_Central"/>
</dbReference>
<dbReference type="SMART" id="SM00653">
    <property type="entry name" value="eIF2B_5"/>
    <property type="match status" value="1"/>
</dbReference>
<dbReference type="PaxDb" id="3635-A0A1U8LFK5"/>
<accession>A0A1U8LFK5</accession>
<feature type="compositionally biased region" description="Basic and acidic residues" evidence="7">
    <location>
        <begin position="149"/>
        <end position="178"/>
    </location>
</feature>
<dbReference type="STRING" id="3635.A0A1U8LFK5"/>
<dbReference type="Pfam" id="PF02020">
    <property type="entry name" value="W2"/>
    <property type="match status" value="1"/>
</dbReference>
<reference evidence="10" key="2">
    <citation type="submission" date="2025-08" db="UniProtKB">
        <authorList>
            <consortium name="RefSeq"/>
        </authorList>
    </citation>
    <scope>IDENTIFICATION</scope>
</reference>
<dbReference type="SUPFAM" id="SSF75689">
    <property type="entry name" value="Zinc-binding domain of translation initiation factor 2 beta"/>
    <property type="match status" value="1"/>
</dbReference>
<evidence type="ECO:0000256" key="7">
    <source>
        <dbReference type="SAM" id="MobiDB-lite"/>
    </source>
</evidence>
<dbReference type="InterPro" id="IPR016024">
    <property type="entry name" value="ARM-type_fold"/>
</dbReference>
<proteinExistence type="inferred from homology"/>
<dbReference type="SMART" id="SM00515">
    <property type="entry name" value="eIF5C"/>
    <property type="match status" value="1"/>
</dbReference>
<feature type="region of interest" description="Disordered" evidence="7">
    <location>
        <begin position="149"/>
        <end position="234"/>
    </location>
</feature>
<dbReference type="PANTHER" id="PTHR23001:SF28">
    <property type="entry name" value="EUKARYOTIC TRANSLATION INITIATION FACTOR 5-2-RELATED"/>
    <property type="match status" value="1"/>
</dbReference>
<dbReference type="RefSeq" id="XP_016712163.1">
    <property type="nucleotide sequence ID" value="XM_016856674.2"/>
</dbReference>
<comment type="function">
    <text evidence="6">Catalyzes the hydrolysis of GTP bound to the 40S ribosomal initiation complex (40S.mRNA.Met-tRNA[F].eIF-2.GTP) with the subsequent joining of a 60S ribosomal subunit resulting in the release of eIF-2 and the guanine nucleotide. The subsequent joining of a 60S ribosomal subunit results in the formation of a functional 80S initiation complex (80S.mRNA.Met-tRNA[F]).</text>
</comment>
<evidence type="ECO:0000256" key="5">
    <source>
        <dbReference type="ARBA" id="ARBA00023134"/>
    </source>
</evidence>
<feature type="compositionally biased region" description="Acidic residues" evidence="7">
    <location>
        <begin position="222"/>
        <end position="234"/>
    </location>
</feature>
<evidence type="ECO:0000313" key="10">
    <source>
        <dbReference type="RefSeq" id="XP_016712163.1"/>
    </source>
</evidence>
<dbReference type="PANTHER" id="PTHR23001">
    <property type="entry name" value="EUKARYOTIC TRANSLATION INITIATION FACTOR"/>
    <property type="match status" value="1"/>
</dbReference>
<dbReference type="GeneID" id="107925917"/>
<dbReference type="Proteomes" id="UP000818029">
    <property type="component" value="Chromosome A01"/>
</dbReference>
<reference evidence="9" key="1">
    <citation type="journal article" date="2020" name="Nat. Genet.">
        <title>Genomic diversifications of five Gossypium allopolyploid species and their impact on cotton improvement.</title>
        <authorList>
            <person name="Chen Z.J."/>
            <person name="Sreedasyam A."/>
            <person name="Ando A."/>
            <person name="Song Q."/>
            <person name="De Santiago L.M."/>
            <person name="Hulse-Kemp A.M."/>
            <person name="Ding M."/>
            <person name="Ye W."/>
            <person name="Kirkbride R.C."/>
            <person name="Jenkins J."/>
            <person name="Plott C."/>
            <person name="Lovell J."/>
            <person name="Lin Y.M."/>
            <person name="Vaughn R."/>
            <person name="Liu B."/>
            <person name="Simpson S."/>
            <person name="Scheffler B.E."/>
            <person name="Wen L."/>
            <person name="Saski C.A."/>
            <person name="Grover C.E."/>
            <person name="Hu G."/>
            <person name="Conover J.L."/>
            <person name="Carlson J.W."/>
            <person name="Shu S."/>
            <person name="Boston L.B."/>
            <person name="Williams M."/>
            <person name="Peterson D.G."/>
            <person name="McGee K."/>
            <person name="Jones D.C."/>
            <person name="Wendel J.F."/>
            <person name="Stelly D.M."/>
            <person name="Grimwood J."/>
            <person name="Schmutz J."/>
        </authorList>
    </citation>
    <scope>NUCLEOTIDE SEQUENCE [LARGE SCALE GENOMIC DNA]</scope>
    <source>
        <strain evidence="9">cv. TM-1</strain>
    </source>
</reference>
<dbReference type="SUPFAM" id="SSF100966">
    <property type="entry name" value="Translation initiation factor 2 beta, aIF2beta, N-terminal domain"/>
    <property type="match status" value="1"/>
</dbReference>
<dbReference type="InterPro" id="IPR002735">
    <property type="entry name" value="Transl_init_fac_IF2/IF5_dom"/>
</dbReference>
<dbReference type="FunFam" id="3.30.30.170:FF:000002">
    <property type="entry name" value="Eukaryotic translation initiation factor 5"/>
    <property type="match status" value="1"/>
</dbReference>
<dbReference type="GO" id="GO:0003743">
    <property type="term" value="F:translation initiation factor activity"/>
    <property type="evidence" value="ECO:0000318"/>
    <property type="project" value="GO_Central"/>
</dbReference>
<dbReference type="Gene3D" id="3.30.30.170">
    <property type="match status" value="1"/>
</dbReference>
<evidence type="ECO:0000259" key="8">
    <source>
        <dbReference type="PROSITE" id="PS51363"/>
    </source>
</evidence>
<dbReference type="OrthoDB" id="10250831at2759"/>
<gene>
    <name evidence="10" type="primary">LOC107925917</name>
</gene>
<keyword evidence="4" id="KW-0648">Protein biosynthesis</keyword>
<organism evidence="9 10">
    <name type="scientific">Gossypium hirsutum</name>
    <name type="common">Upland cotton</name>
    <name type="synonym">Gossypium mexicanum</name>
    <dbReference type="NCBI Taxonomy" id="3635"/>
    <lineage>
        <taxon>Eukaryota</taxon>
        <taxon>Viridiplantae</taxon>
        <taxon>Streptophyta</taxon>
        <taxon>Embryophyta</taxon>
        <taxon>Tracheophyta</taxon>
        <taxon>Spermatophyta</taxon>
        <taxon>Magnoliopsida</taxon>
        <taxon>eudicotyledons</taxon>
        <taxon>Gunneridae</taxon>
        <taxon>Pentapetalae</taxon>
        <taxon>rosids</taxon>
        <taxon>malvids</taxon>
        <taxon>Malvales</taxon>
        <taxon>Malvaceae</taxon>
        <taxon>Malvoideae</taxon>
        <taxon>Gossypium</taxon>
    </lineage>
</organism>
<dbReference type="Gene3D" id="1.25.40.180">
    <property type="match status" value="1"/>
</dbReference>
<dbReference type="SUPFAM" id="SSF48371">
    <property type="entry name" value="ARM repeat"/>
    <property type="match status" value="1"/>
</dbReference>
<feature type="compositionally biased region" description="Low complexity" evidence="7">
    <location>
        <begin position="189"/>
        <end position="199"/>
    </location>
</feature>
<dbReference type="GO" id="GO:0005829">
    <property type="term" value="C:cytosol"/>
    <property type="evidence" value="ECO:0000318"/>
    <property type="project" value="GO_Central"/>
</dbReference>
<dbReference type="PROSITE" id="PS51363">
    <property type="entry name" value="W2"/>
    <property type="match status" value="1"/>
</dbReference>
<name>A0A1U8LFK5_GOSHI</name>
<dbReference type="GO" id="GO:0005092">
    <property type="term" value="F:GDP-dissociation inhibitor activity"/>
    <property type="evidence" value="ECO:0000318"/>
    <property type="project" value="GO_Central"/>
</dbReference>
<dbReference type="GO" id="GO:0001732">
    <property type="term" value="P:formation of cytoplasmic translation initiation complex"/>
    <property type="evidence" value="ECO:0000318"/>
    <property type="project" value="GO_Central"/>
</dbReference>
<dbReference type="CDD" id="cd11561">
    <property type="entry name" value="W2_eIF5"/>
    <property type="match status" value="1"/>
</dbReference>
<dbReference type="AlphaFoldDB" id="A0A1U8LFK5"/>
<evidence type="ECO:0000256" key="3">
    <source>
        <dbReference type="ARBA" id="ARBA00022741"/>
    </source>
</evidence>
<dbReference type="SMR" id="A0A1U8LFK5"/>
<evidence type="ECO:0000256" key="6">
    <source>
        <dbReference type="ARBA" id="ARBA00025032"/>
    </source>
</evidence>
<keyword evidence="2 10" id="KW-0396">Initiation factor</keyword>
<dbReference type="InterPro" id="IPR016189">
    <property type="entry name" value="Transl_init_fac_IF2/IF5_N"/>
</dbReference>
<evidence type="ECO:0000256" key="1">
    <source>
        <dbReference type="ARBA" id="ARBA00010397"/>
    </source>
</evidence>
<evidence type="ECO:0000256" key="4">
    <source>
        <dbReference type="ARBA" id="ARBA00022917"/>
    </source>
</evidence>
<protein>
    <submittedName>
        <fullName evidence="10">Probable eukaryotic translation initiation factor 5-1</fullName>
    </submittedName>
</protein>
<dbReference type="Pfam" id="PF01873">
    <property type="entry name" value="eIF-5_eIF-2B"/>
    <property type="match status" value="1"/>
</dbReference>